<name>A0ABR4DAT7_9PEZI</name>
<reference evidence="3 4" key="1">
    <citation type="journal article" date="2024" name="Commun. Biol.">
        <title>Comparative genomic analysis of thermophilic fungi reveals convergent evolutionary adaptations and gene losses.</title>
        <authorList>
            <person name="Steindorff A.S."/>
            <person name="Aguilar-Pontes M.V."/>
            <person name="Robinson A.J."/>
            <person name="Andreopoulos B."/>
            <person name="LaButti K."/>
            <person name="Kuo A."/>
            <person name="Mondo S."/>
            <person name="Riley R."/>
            <person name="Otillar R."/>
            <person name="Haridas S."/>
            <person name="Lipzen A."/>
            <person name="Grimwood J."/>
            <person name="Schmutz J."/>
            <person name="Clum A."/>
            <person name="Reid I.D."/>
            <person name="Moisan M.C."/>
            <person name="Butler G."/>
            <person name="Nguyen T.T.M."/>
            <person name="Dewar K."/>
            <person name="Conant G."/>
            <person name="Drula E."/>
            <person name="Henrissat B."/>
            <person name="Hansel C."/>
            <person name="Singer S."/>
            <person name="Hutchinson M.I."/>
            <person name="de Vries R.P."/>
            <person name="Natvig D.O."/>
            <person name="Powell A.J."/>
            <person name="Tsang A."/>
            <person name="Grigoriev I.V."/>
        </authorList>
    </citation>
    <scope>NUCLEOTIDE SEQUENCE [LARGE SCALE GENOMIC DNA]</scope>
    <source>
        <strain evidence="3 4">ATCC 22073</strain>
    </source>
</reference>
<protein>
    <recommendedName>
        <fullName evidence="5">Methyltransferase</fullName>
    </recommendedName>
</protein>
<dbReference type="CDD" id="cd02440">
    <property type="entry name" value="AdoMet_MTases"/>
    <property type="match status" value="1"/>
</dbReference>
<dbReference type="Pfam" id="PF13489">
    <property type="entry name" value="Methyltransf_23"/>
    <property type="match status" value="1"/>
</dbReference>
<accession>A0ABR4DAT7</accession>
<dbReference type="SUPFAM" id="SSF53335">
    <property type="entry name" value="S-adenosyl-L-methionine-dependent methyltransferases"/>
    <property type="match status" value="1"/>
</dbReference>
<feature type="region of interest" description="Disordered" evidence="2">
    <location>
        <begin position="1"/>
        <end position="47"/>
    </location>
</feature>
<organism evidence="3 4">
    <name type="scientific">Remersonia thermophila</name>
    <dbReference type="NCBI Taxonomy" id="72144"/>
    <lineage>
        <taxon>Eukaryota</taxon>
        <taxon>Fungi</taxon>
        <taxon>Dikarya</taxon>
        <taxon>Ascomycota</taxon>
        <taxon>Pezizomycotina</taxon>
        <taxon>Sordariomycetes</taxon>
        <taxon>Sordariomycetidae</taxon>
        <taxon>Sordariales</taxon>
        <taxon>Sordariales incertae sedis</taxon>
        <taxon>Remersonia</taxon>
    </lineage>
</organism>
<comment type="caution">
    <text evidence="3">The sequence shown here is derived from an EMBL/GenBank/DDBJ whole genome shotgun (WGS) entry which is preliminary data.</text>
</comment>
<dbReference type="GeneID" id="98125898"/>
<dbReference type="Gene3D" id="3.40.50.150">
    <property type="entry name" value="Vaccinia Virus protein VP39"/>
    <property type="match status" value="1"/>
</dbReference>
<keyword evidence="4" id="KW-1185">Reference proteome</keyword>
<dbReference type="RefSeq" id="XP_070866182.1">
    <property type="nucleotide sequence ID" value="XM_071011254.1"/>
</dbReference>
<sequence length="341" mass="39356">MQEPTGGLPASSGMEENHLIEALTDEEMQNEATSDYDPGDEESRFGSVTSSVRGHVWEYGRRYHAFRYGRYYLPNDEGEYSREALRHTMLKDLLGGKLYAAPLGPNPQKIIDLGTGFGEWAIEIAEEFPSAKVIGVDLSPIQPHWLPPNVEFIVDDIEDEWAHADDFDYAHFRFVNTVLRDNDRMLRNVFQNIKPGGWVEIQDIYPRPASDDDTIPPDYALQRFYDISESVVRERYNVNMFVVDRLPQLLQDVGFVNVQRRVFHMPIGEWPRDRHLRLLGGLFREIMLEFVSAMAAKPLLEAGYDREEADEMVRDVTAALENRRIHAYMPIHFVWAQKPPV</sequence>
<dbReference type="InterPro" id="IPR029063">
    <property type="entry name" value="SAM-dependent_MTases_sf"/>
</dbReference>
<evidence type="ECO:0000256" key="2">
    <source>
        <dbReference type="SAM" id="MobiDB-lite"/>
    </source>
</evidence>
<evidence type="ECO:0000313" key="3">
    <source>
        <dbReference type="EMBL" id="KAL2267455.1"/>
    </source>
</evidence>
<dbReference type="Proteomes" id="UP001600064">
    <property type="component" value="Unassembled WGS sequence"/>
</dbReference>
<gene>
    <name evidence="3" type="ORF">VTJ83DRAFT_4732</name>
</gene>
<evidence type="ECO:0000256" key="1">
    <source>
        <dbReference type="ARBA" id="ARBA00038158"/>
    </source>
</evidence>
<dbReference type="PANTHER" id="PTHR43591">
    <property type="entry name" value="METHYLTRANSFERASE"/>
    <property type="match status" value="1"/>
</dbReference>
<proteinExistence type="inferred from homology"/>
<evidence type="ECO:0008006" key="5">
    <source>
        <dbReference type="Google" id="ProtNLM"/>
    </source>
</evidence>
<evidence type="ECO:0000313" key="4">
    <source>
        <dbReference type="Proteomes" id="UP001600064"/>
    </source>
</evidence>
<dbReference type="PANTHER" id="PTHR43591:SF24">
    <property type="entry name" value="2-METHOXY-6-POLYPRENYL-1,4-BENZOQUINOL METHYLASE, MITOCHONDRIAL"/>
    <property type="match status" value="1"/>
</dbReference>
<dbReference type="EMBL" id="JAZGUE010000004">
    <property type="protein sequence ID" value="KAL2267455.1"/>
    <property type="molecule type" value="Genomic_DNA"/>
</dbReference>
<comment type="similarity">
    <text evidence="1">Belongs to the methyltransferase superfamily. LaeA methyltransferase family.</text>
</comment>